<keyword evidence="3 7" id="KW-0812">Transmembrane</keyword>
<evidence type="ECO:0000256" key="2">
    <source>
        <dbReference type="ARBA" id="ARBA00022618"/>
    </source>
</evidence>
<keyword evidence="1 7" id="KW-1003">Cell membrane</keyword>
<evidence type="ECO:0000256" key="3">
    <source>
        <dbReference type="ARBA" id="ARBA00022692"/>
    </source>
</evidence>
<dbReference type="RefSeq" id="WP_233695335.1">
    <property type="nucleotide sequence ID" value="NZ_JAJNBZ010000001.1"/>
</dbReference>
<accession>A0ABS8YBM9</accession>
<evidence type="ECO:0000256" key="6">
    <source>
        <dbReference type="ARBA" id="ARBA00023306"/>
    </source>
</evidence>
<comment type="subcellular location">
    <subcellularLocation>
        <location evidence="7">Cell membrane</location>
        <topology evidence="7">Single-pass type II membrane protein</topology>
    </subcellularLocation>
    <text evidence="7">Localizes to the division septum where it forms a ring structure.</text>
</comment>
<evidence type="ECO:0000256" key="8">
    <source>
        <dbReference type="NCBIfam" id="TIGR02209"/>
    </source>
</evidence>
<dbReference type="Pfam" id="PF04977">
    <property type="entry name" value="DivIC"/>
    <property type="match status" value="1"/>
</dbReference>
<name>A0ABS8YBM9_9BACL</name>
<keyword evidence="2 7" id="KW-0132">Cell division</keyword>
<dbReference type="InterPro" id="IPR011922">
    <property type="entry name" value="Cell_div_FtsL"/>
</dbReference>
<gene>
    <name evidence="7 9" type="primary">ftsL</name>
    <name evidence="9" type="ORF">LQV63_00650</name>
</gene>
<dbReference type="InterPro" id="IPR007060">
    <property type="entry name" value="FtsL/DivIC"/>
</dbReference>
<dbReference type="EMBL" id="JAJNBZ010000001">
    <property type="protein sequence ID" value="MCE5167828.1"/>
    <property type="molecule type" value="Genomic_DNA"/>
</dbReference>
<comment type="function">
    <text evidence="7">Essential cell division protein.</text>
</comment>
<comment type="caution">
    <text evidence="9">The sequence shown here is derived from an EMBL/GenBank/DDBJ whole genome shotgun (WGS) entry which is preliminary data.</text>
</comment>
<dbReference type="HAMAP" id="MF_00910">
    <property type="entry name" value="FtsL"/>
    <property type="match status" value="1"/>
</dbReference>
<dbReference type="NCBIfam" id="TIGR02209">
    <property type="entry name" value="ftsL_broad"/>
    <property type="match status" value="1"/>
</dbReference>
<dbReference type="GO" id="GO:0051301">
    <property type="term" value="P:cell division"/>
    <property type="evidence" value="ECO:0007669"/>
    <property type="project" value="UniProtKB-KW"/>
</dbReference>
<evidence type="ECO:0000256" key="5">
    <source>
        <dbReference type="ARBA" id="ARBA00023136"/>
    </source>
</evidence>
<dbReference type="Proteomes" id="UP001199916">
    <property type="component" value="Unassembled WGS sequence"/>
</dbReference>
<evidence type="ECO:0000313" key="9">
    <source>
        <dbReference type="EMBL" id="MCE5167828.1"/>
    </source>
</evidence>
<keyword evidence="6 7" id="KW-0131">Cell cycle</keyword>
<organism evidence="9 10">
    <name type="scientific">Paenibacillus profundus</name>
    <dbReference type="NCBI Taxonomy" id="1173085"/>
    <lineage>
        <taxon>Bacteria</taxon>
        <taxon>Bacillati</taxon>
        <taxon>Bacillota</taxon>
        <taxon>Bacilli</taxon>
        <taxon>Bacillales</taxon>
        <taxon>Paenibacillaceae</taxon>
        <taxon>Paenibacillus</taxon>
    </lineage>
</organism>
<keyword evidence="5 7" id="KW-0472">Membrane</keyword>
<protein>
    <recommendedName>
        <fullName evidence="7 8">Cell division protein FtsL</fullName>
    </recommendedName>
</protein>
<evidence type="ECO:0000256" key="7">
    <source>
        <dbReference type="HAMAP-Rule" id="MF_00910"/>
    </source>
</evidence>
<keyword evidence="4 7" id="KW-1133">Transmembrane helix</keyword>
<evidence type="ECO:0000256" key="4">
    <source>
        <dbReference type="ARBA" id="ARBA00022989"/>
    </source>
</evidence>
<reference evidence="9 10" key="1">
    <citation type="submission" date="2021-11" db="EMBL/GenBank/DDBJ databases">
        <title>Draft genome sequence of Paenibacillus profundus YoMME, a new Gram-positive bacteria with exoelectrogenic properties.</title>
        <authorList>
            <person name="Hubenova Y."/>
            <person name="Hubenova E."/>
            <person name="Manasiev Y."/>
            <person name="Peykov S."/>
            <person name="Mitov M."/>
        </authorList>
    </citation>
    <scope>NUCLEOTIDE SEQUENCE [LARGE SCALE GENOMIC DNA]</scope>
    <source>
        <strain evidence="9 10">YoMME</strain>
    </source>
</reference>
<keyword evidence="10" id="KW-1185">Reference proteome</keyword>
<comment type="similarity">
    <text evidence="7">Belongs to the FtsL family.</text>
</comment>
<evidence type="ECO:0000256" key="1">
    <source>
        <dbReference type="ARBA" id="ARBA00022475"/>
    </source>
</evidence>
<proteinExistence type="inferred from homology"/>
<sequence>MAYVRGNLAVRPERQQQRTPKYRQTKKTVTRKAALPTREKLLYLLTVLLCATIAFFIISRYAHIYNTNLQVQEMKRTTVALQNEASVLRVEIEKLSDWKRIEQFAKENGLITPEQPLEIEVYKQAGNE</sequence>
<feature type="transmembrane region" description="Helical" evidence="7">
    <location>
        <begin position="41"/>
        <end position="62"/>
    </location>
</feature>
<evidence type="ECO:0000313" key="10">
    <source>
        <dbReference type="Proteomes" id="UP001199916"/>
    </source>
</evidence>